<sequence length="55" mass="6159">MADDSTIIQYDESSRENNMTTAETDISTMADDSTIIQYDESSRENNMTTAETDIS</sequence>
<evidence type="ECO:0000313" key="2">
    <source>
        <dbReference type="Proteomes" id="UP000663881"/>
    </source>
</evidence>
<organism evidence="1 2">
    <name type="scientific">Adineta steineri</name>
    <dbReference type="NCBI Taxonomy" id="433720"/>
    <lineage>
        <taxon>Eukaryota</taxon>
        <taxon>Metazoa</taxon>
        <taxon>Spiralia</taxon>
        <taxon>Gnathifera</taxon>
        <taxon>Rotifera</taxon>
        <taxon>Eurotatoria</taxon>
        <taxon>Bdelloidea</taxon>
        <taxon>Adinetida</taxon>
        <taxon>Adinetidae</taxon>
        <taxon>Adineta</taxon>
    </lineage>
</organism>
<dbReference type="Proteomes" id="UP000663881">
    <property type="component" value="Unassembled WGS sequence"/>
</dbReference>
<dbReference type="AlphaFoldDB" id="A0A820TPA5"/>
<protein>
    <submittedName>
        <fullName evidence="1">Uncharacterized protein</fullName>
    </submittedName>
</protein>
<accession>A0A820TPA5</accession>
<evidence type="ECO:0000313" key="1">
    <source>
        <dbReference type="EMBL" id="CAF4472678.1"/>
    </source>
</evidence>
<feature type="non-terminal residue" evidence="1">
    <location>
        <position position="55"/>
    </location>
</feature>
<gene>
    <name evidence="1" type="ORF">OKA104_LOCUS55323</name>
</gene>
<proteinExistence type="predicted"/>
<reference evidence="1" key="1">
    <citation type="submission" date="2021-02" db="EMBL/GenBank/DDBJ databases">
        <authorList>
            <person name="Nowell W R."/>
        </authorList>
    </citation>
    <scope>NUCLEOTIDE SEQUENCE</scope>
</reference>
<name>A0A820TPA5_9BILA</name>
<dbReference type="EMBL" id="CAJOAY010038852">
    <property type="protein sequence ID" value="CAF4472678.1"/>
    <property type="molecule type" value="Genomic_DNA"/>
</dbReference>
<comment type="caution">
    <text evidence="1">The sequence shown here is derived from an EMBL/GenBank/DDBJ whole genome shotgun (WGS) entry which is preliminary data.</text>
</comment>